<dbReference type="EMBL" id="SMKY01000177">
    <property type="protein sequence ID" value="TDD73883.1"/>
    <property type="molecule type" value="Genomic_DNA"/>
</dbReference>
<proteinExistence type="predicted"/>
<feature type="region of interest" description="Disordered" evidence="1">
    <location>
        <begin position="350"/>
        <end position="378"/>
    </location>
</feature>
<dbReference type="AlphaFoldDB" id="A0A4R5AMK9"/>
<evidence type="ECO:0000313" key="2">
    <source>
        <dbReference type="EMBL" id="TDD73883.1"/>
    </source>
</evidence>
<sequence>MDEIDALRRMRTALAEEESPERLNMRTDWRAARWADVPERPRRGLKVPLLSTAAATAVAAGAVTVVALQPDDGAPPAPGAGGPELQGNVLLVAATNAQKAPTGRYWHTKTVMGDIYGVGKSAAHHYKVDSRQAREEWIAPNGAGRQTNIELTDVPLTAQDRQKWQAAGSPAWVRIPNPDGDAPALLDMSQASGSSGWRPFPERFYGMTAGQLAQLPTQPKALKDVLLNLKGHWHAVSSDDEKKEPIRALQGQERVRALSDVAGGLLSIAPAPPKVRAAVFRLLADIPGVKAEGRATDPLGRAGAVVSLPLKTTTPLGLHTAPEQLGTYKRQFIVDPAKGRLLAIRDLVATPPHGSRELPPGDDGQPRELKAKDMPDRFHKPGEMAAYQVFEIAEWTDADPPS</sequence>
<feature type="compositionally biased region" description="Basic and acidic residues" evidence="1">
    <location>
        <begin position="364"/>
        <end position="378"/>
    </location>
</feature>
<dbReference type="Proteomes" id="UP000295578">
    <property type="component" value="Unassembled WGS sequence"/>
</dbReference>
<dbReference type="RefSeq" id="WP_132200919.1">
    <property type="nucleotide sequence ID" value="NZ_SMKY01000177.1"/>
</dbReference>
<name>A0A4R5AMK9_9ACTN</name>
<comment type="caution">
    <text evidence="2">The sequence shown here is derived from an EMBL/GenBank/DDBJ whole genome shotgun (WGS) entry which is preliminary data.</text>
</comment>
<dbReference type="InterPro" id="IPR047789">
    <property type="entry name" value="CU044_5270-like"/>
</dbReference>
<evidence type="ECO:0000313" key="3">
    <source>
        <dbReference type="Proteomes" id="UP000295578"/>
    </source>
</evidence>
<gene>
    <name evidence="2" type="ORF">E1293_30340</name>
</gene>
<evidence type="ECO:0000256" key="1">
    <source>
        <dbReference type="SAM" id="MobiDB-lite"/>
    </source>
</evidence>
<organism evidence="2 3">
    <name type="scientific">Actinomadura darangshiensis</name>
    <dbReference type="NCBI Taxonomy" id="705336"/>
    <lineage>
        <taxon>Bacteria</taxon>
        <taxon>Bacillati</taxon>
        <taxon>Actinomycetota</taxon>
        <taxon>Actinomycetes</taxon>
        <taxon>Streptosporangiales</taxon>
        <taxon>Thermomonosporaceae</taxon>
        <taxon>Actinomadura</taxon>
    </lineage>
</organism>
<dbReference type="OrthoDB" id="3467914at2"/>
<reference evidence="2 3" key="1">
    <citation type="submission" date="2019-03" db="EMBL/GenBank/DDBJ databases">
        <title>Draft genome sequences of novel Actinobacteria.</title>
        <authorList>
            <person name="Sahin N."/>
            <person name="Ay H."/>
            <person name="Saygin H."/>
        </authorList>
    </citation>
    <scope>NUCLEOTIDE SEQUENCE [LARGE SCALE GENOMIC DNA]</scope>
    <source>
        <strain evidence="2 3">DSM 45941</strain>
    </source>
</reference>
<keyword evidence="3" id="KW-1185">Reference proteome</keyword>
<accession>A0A4R5AMK9</accession>
<dbReference type="NCBIfam" id="NF038083">
    <property type="entry name" value="CU044_5270_fam"/>
    <property type="match status" value="1"/>
</dbReference>
<evidence type="ECO:0008006" key="4">
    <source>
        <dbReference type="Google" id="ProtNLM"/>
    </source>
</evidence>
<protein>
    <recommendedName>
        <fullName evidence="4">CU044_5270 family protein</fullName>
    </recommendedName>
</protein>